<protein>
    <recommendedName>
        <fullName evidence="4">RNA polymerase subunit sigma</fullName>
    </recommendedName>
</protein>
<evidence type="ECO:0008006" key="4">
    <source>
        <dbReference type="Google" id="ProtNLM"/>
    </source>
</evidence>
<dbReference type="EMBL" id="JACJVO010000022">
    <property type="protein sequence ID" value="MBB6732878.1"/>
    <property type="molecule type" value="Genomic_DNA"/>
</dbReference>
<dbReference type="AlphaFoldDB" id="A0A7X0VYF5"/>
<name>A0A7X0VYF5_9BACL</name>
<feature type="region of interest" description="Disordered" evidence="1">
    <location>
        <begin position="1"/>
        <end position="106"/>
    </location>
</feature>
<comment type="caution">
    <text evidence="2">The sequence shown here is derived from an EMBL/GenBank/DDBJ whole genome shotgun (WGS) entry which is preliminary data.</text>
</comment>
<feature type="compositionally biased region" description="Polar residues" evidence="1">
    <location>
        <begin position="20"/>
        <end position="30"/>
    </location>
</feature>
<gene>
    <name evidence="2" type="ORF">H7C18_18340</name>
</gene>
<evidence type="ECO:0000313" key="3">
    <source>
        <dbReference type="Proteomes" id="UP000564644"/>
    </source>
</evidence>
<proteinExistence type="predicted"/>
<keyword evidence="3" id="KW-1185">Reference proteome</keyword>
<feature type="compositionally biased region" description="Basic and acidic residues" evidence="1">
    <location>
        <begin position="62"/>
        <end position="88"/>
    </location>
</feature>
<evidence type="ECO:0000313" key="2">
    <source>
        <dbReference type="EMBL" id="MBB6732878.1"/>
    </source>
</evidence>
<organism evidence="2 3">
    <name type="scientific">Cohnella zeiphila</name>
    <dbReference type="NCBI Taxonomy" id="2761120"/>
    <lineage>
        <taxon>Bacteria</taxon>
        <taxon>Bacillati</taxon>
        <taxon>Bacillota</taxon>
        <taxon>Bacilli</taxon>
        <taxon>Bacillales</taxon>
        <taxon>Paenibacillaceae</taxon>
        <taxon>Cohnella</taxon>
    </lineage>
</organism>
<sequence>MSYKPIDLQTSLPRTVELSPMQQQQQTRSAMEQAALGQQAMKQAEHRARSNAKLENAGGRTISDKEPRDRRKDPDTRKRQEDEGKETDTGGMPAHPYKGKHLDISL</sequence>
<dbReference type="Proteomes" id="UP000564644">
    <property type="component" value="Unassembled WGS sequence"/>
</dbReference>
<dbReference type="RefSeq" id="WP_185130545.1">
    <property type="nucleotide sequence ID" value="NZ_JACJVO010000022.1"/>
</dbReference>
<accession>A0A7X0VYF5</accession>
<evidence type="ECO:0000256" key="1">
    <source>
        <dbReference type="SAM" id="MobiDB-lite"/>
    </source>
</evidence>
<reference evidence="2 3" key="1">
    <citation type="submission" date="2020-08" db="EMBL/GenBank/DDBJ databases">
        <title>Cohnella phylogeny.</title>
        <authorList>
            <person name="Dunlap C."/>
        </authorList>
    </citation>
    <scope>NUCLEOTIDE SEQUENCE [LARGE SCALE GENOMIC DNA]</scope>
    <source>
        <strain evidence="2 3">CBP 2801</strain>
    </source>
</reference>